<evidence type="ECO:0000313" key="3">
    <source>
        <dbReference type="Proteomes" id="UP000016927"/>
    </source>
</evidence>
<keyword evidence="3" id="KW-1185">Reference proteome</keyword>
<keyword evidence="1" id="KW-0732">Signal</keyword>
<proteinExistence type="predicted"/>
<feature type="signal peptide" evidence="1">
    <location>
        <begin position="1"/>
        <end position="20"/>
    </location>
</feature>
<reference evidence="2 3" key="1">
    <citation type="journal article" date="2013" name="BMC Genomics">
        <title>Comparative genomics of parasitic silkworm microsporidia reveal an association between genome expansion and host adaptation.</title>
        <authorList>
            <person name="Pan G."/>
            <person name="Xu J."/>
            <person name="Li T."/>
            <person name="Xia Q."/>
            <person name="Liu S.L."/>
            <person name="Zhang G."/>
            <person name="Li S."/>
            <person name="Li C."/>
            <person name="Liu H."/>
            <person name="Yang L."/>
            <person name="Liu T."/>
            <person name="Zhang X."/>
            <person name="Wu Z."/>
            <person name="Fan W."/>
            <person name="Dang X."/>
            <person name="Xiang H."/>
            <person name="Tao M."/>
            <person name="Li Y."/>
            <person name="Hu J."/>
            <person name="Li Z."/>
            <person name="Lin L."/>
            <person name="Luo J."/>
            <person name="Geng L."/>
            <person name="Wang L."/>
            <person name="Long M."/>
            <person name="Wan Y."/>
            <person name="He N."/>
            <person name="Zhang Z."/>
            <person name="Lu C."/>
            <person name="Keeling P.J."/>
            <person name="Wang J."/>
            <person name="Xiang Z."/>
            <person name="Zhou Z."/>
        </authorList>
    </citation>
    <scope>NUCLEOTIDE SEQUENCE [LARGE SCALE GENOMIC DNA]</scope>
    <source>
        <strain evidence="3">CQ1 / CVCC 102059</strain>
    </source>
</reference>
<dbReference type="VEuPathDB" id="MicrosporidiaDB:NBO_417g0016"/>
<sequence length="498" mass="60351">MKKFFLLSLFLICCYTSMKELEITWTEESNAHTYICNMFEEHHQENLVGDCNHDQKSFNLKRKLFLDDPKELIEHLNKIPHLEILQEELNECKPVEMDFYELAEALYIGENDVSNEFKNFNKSKKECFQFDTSKTQIDFIDNLSKSDSKENSDDLKKYCEENRKYMDVVMQNSSENISKKFIFYHDYKEIEPQIHKYISDGEILNKLHYFNRLEDINFLYDNFDRDVVKNEFSDTSSDFLGDIDDISNLNKIVLSFDENLMIFNQENCENLLAEIYKKIFNGIKWIRGYERLEYYSVYQKKKYLFSQLIKFYKYINEIPELLTLSSIFLSRLGRKNIIITHQIIFLLENIDNLKKKRFFVLSMIYQAFKMFYGEKLVDSSFFFNYKLICGTIRHDFYYFIWEIDHRKRCQLRRRKNYVCYPCSDLRSYFKTILLIHMLRFTVFIKYFNLSSESCRKFFSFFQEVIDSEKCIDLHFKKFLSLIQIICKEVDKLQIKDSE</sequence>
<dbReference type="Proteomes" id="UP000016927">
    <property type="component" value="Unassembled WGS sequence"/>
</dbReference>
<name>R0MIB6_NOSB1</name>
<organism evidence="2 3">
    <name type="scientific">Nosema bombycis (strain CQ1 / CVCC 102059)</name>
    <name type="common">Microsporidian parasite</name>
    <name type="synonym">Pebrine of silkworm</name>
    <dbReference type="NCBI Taxonomy" id="578461"/>
    <lineage>
        <taxon>Eukaryota</taxon>
        <taxon>Fungi</taxon>
        <taxon>Fungi incertae sedis</taxon>
        <taxon>Microsporidia</taxon>
        <taxon>Nosematidae</taxon>
        <taxon>Nosema</taxon>
    </lineage>
</organism>
<feature type="chain" id="PRO_5004345134" evidence="1">
    <location>
        <begin position="21"/>
        <end position="498"/>
    </location>
</feature>
<gene>
    <name evidence="2" type="ORF">NBO_417g0016</name>
</gene>
<evidence type="ECO:0000313" key="2">
    <source>
        <dbReference type="EMBL" id="EOB12553.1"/>
    </source>
</evidence>
<evidence type="ECO:0000256" key="1">
    <source>
        <dbReference type="SAM" id="SignalP"/>
    </source>
</evidence>
<accession>R0MIB6</accession>
<dbReference type="EMBL" id="KB909325">
    <property type="protein sequence ID" value="EOB12553.1"/>
    <property type="molecule type" value="Genomic_DNA"/>
</dbReference>
<dbReference type="HOGENOM" id="CLU_593251_0_0_1"/>
<dbReference type="AlphaFoldDB" id="R0MIB6"/>
<protein>
    <submittedName>
        <fullName evidence="2">Uncharacterized protein</fullName>
    </submittedName>
</protein>